<organism evidence="2 3">
    <name type="scientific">Magnaporthiopsis poae (strain ATCC 64411 / 73-15)</name>
    <name type="common">Kentucky bluegrass fungus</name>
    <name type="synonym">Magnaporthe poae</name>
    <dbReference type="NCBI Taxonomy" id="644358"/>
    <lineage>
        <taxon>Eukaryota</taxon>
        <taxon>Fungi</taxon>
        <taxon>Dikarya</taxon>
        <taxon>Ascomycota</taxon>
        <taxon>Pezizomycotina</taxon>
        <taxon>Sordariomycetes</taxon>
        <taxon>Sordariomycetidae</taxon>
        <taxon>Magnaporthales</taxon>
        <taxon>Magnaporthaceae</taxon>
        <taxon>Magnaporthiopsis</taxon>
    </lineage>
</organism>
<proteinExistence type="predicted"/>
<sequence>MKEAGLSPGFPVKRPLSSLVWESYFREPSCANGQGERGACERGVAAPLIGGQWRRDGRTGAAPHMCVPAKLHCRVRRQVAATKQRAAQD</sequence>
<reference evidence="1" key="2">
    <citation type="submission" date="2010-05" db="EMBL/GenBank/DDBJ databases">
        <title>The Genome Sequence of Magnaporthe poae strain ATCC 64411.</title>
        <authorList>
            <consortium name="The Broad Institute Genome Sequencing Platform"/>
            <consortium name="Broad Institute Genome Sequencing Center for Infectious Disease"/>
            <person name="Ma L.-J."/>
            <person name="Dead R."/>
            <person name="Young S."/>
            <person name="Zeng Q."/>
            <person name="Koehrsen M."/>
            <person name="Alvarado L."/>
            <person name="Berlin A."/>
            <person name="Chapman S.B."/>
            <person name="Chen Z."/>
            <person name="Freedman E."/>
            <person name="Gellesch M."/>
            <person name="Goldberg J."/>
            <person name="Griggs A."/>
            <person name="Gujja S."/>
            <person name="Heilman E.R."/>
            <person name="Heiman D."/>
            <person name="Hepburn T."/>
            <person name="Howarth C."/>
            <person name="Jen D."/>
            <person name="Larson L."/>
            <person name="Mehta T."/>
            <person name="Neiman D."/>
            <person name="Pearson M."/>
            <person name="Roberts A."/>
            <person name="Saif S."/>
            <person name="Shea T."/>
            <person name="Shenoy N."/>
            <person name="Sisk P."/>
            <person name="Stolte C."/>
            <person name="Sykes S."/>
            <person name="Walk T."/>
            <person name="White J."/>
            <person name="Yandava C."/>
            <person name="Haas B."/>
            <person name="Nusbaum C."/>
            <person name="Birren B."/>
        </authorList>
    </citation>
    <scope>NUCLEOTIDE SEQUENCE</scope>
    <source>
        <strain evidence="1">ATCC 64411</strain>
    </source>
</reference>
<dbReference type="EnsemblFungi" id="MAPG_03375T0">
    <property type="protein sequence ID" value="MAPG_03375T0"/>
    <property type="gene ID" value="MAPG_03375"/>
</dbReference>
<gene>
    <name evidence="1" type="ORF">MAPG_03375</name>
</gene>
<reference evidence="2" key="4">
    <citation type="journal article" date="2015" name="G3 (Bethesda)">
        <title>Genome sequences of three phytopathogenic species of the Magnaporthaceae family of fungi.</title>
        <authorList>
            <person name="Okagaki L.H."/>
            <person name="Nunes C.C."/>
            <person name="Sailsbery J."/>
            <person name="Clay B."/>
            <person name="Brown D."/>
            <person name="John T."/>
            <person name="Oh Y."/>
            <person name="Young N."/>
            <person name="Fitzgerald M."/>
            <person name="Haas B.J."/>
            <person name="Zeng Q."/>
            <person name="Young S."/>
            <person name="Adiconis X."/>
            <person name="Fan L."/>
            <person name="Levin J.Z."/>
            <person name="Mitchell T.K."/>
            <person name="Okubara P.A."/>
            <person name="Farman M.L."/>
            <person name="Kohn L.M."/>
            <person name="Birren B."/>
            <person name="Ma L.-J."/>
            <person name="Dean R.A."/>
        </authorList>
    </citation>
    <scope>NUCLEOTIDE SEQUENCE</scope>
    <source>
        <strain evidence="2">ATCC 64411 / 73-15</strain>
    </source>
</reference>
<dbReference type="Proteomes" id="UP000011715">
    <property type="component" value="Unassembled WGS sequence"/>
</dbReference>
<dbReference type="VEuPathDB" id="FungiDB:MAPG_03375"/>
<name>A0A0C4DTU8_MAGP6</name>
<evidence type="ECO:0000313" key="2">
    <source>
        <dbReference type="EnsemblFungi" id="MAPG_03375T0"/>
    </source>
</evidence>
<accession>A0A0C4DTU8</accession>
<keyword evidence="3" id="KW-1185">Reference proteome</keyword>
<dbReference type="AlphaFoldDB" id="A0A0C4DTU8"/>
<dbReference type="EMBL" id="GL876967">
    <property type="protein sequence ID" value="KLU84331.1"/>
    <property type="molecule type" value="Genomic_DNA"/>
</dbReference>
<reference evidence="1" key="3">
    <citation type="submission" date="2011-03" db="EMBL/GenBank/DDBJ databases">
        <title>Annotation of Magnaporthe poae ATCC 64411.</title>
        <authorList>
            <person name="Ma L.-J."/>
            <person name="Dead R."/>
            <person name="Young S.K."/>
            <person name="Zeng Q."/>
            <person name="Gargeya S."/>
            <person name="Fitzgerald M."/>
            <person name="Haas B."/>
            <person name="Abouelleil A."/>
            <person name="Alvarado L."/>
            <person name="Arachchi H.M."/>
            <person name="Berlin A."/>
            <person name="Brown A."/>
            <person name="Chapman S.B."/>
            <person name="Chen Z."/>
            <person name="Dunbar C."/>
            <person name="Freedman E."/>
            <person name="Gearin G."/>
            <person name="Gellesch M."/>
            <person name="Goldberg J."/>
            <person name="Griggs A."/>
            <person name="Gujja S."/>
            <person name="Heiman D."/>
            <person name="Howarth C."/>
            <person name="Larson L."/>
            <person name="Lui A."/>
            <person name="MacDonald P.J.P."/>
            <person name="Mehta T."/>
            <person name="Montmayeur A."/>
            <person name="Murphy C."/>
            <person name="Neiman D."/>
            <person name="Pearson M."/>
            <person name="Priest M."/>
            <person name="Roberts A."/>
            <person name="Saif S."/>
            <person name="Shea T."/>
            <person name="Shenoy N."/>
            <person name="Sisk P."/>
            <person name="Stolte C."/>
            <person name="Sykes S."/>
            <person name="Yandava C."/>
            <person name="Wortman J."/>
            <person name="Nusbaum C."/>
            <person name="Birren B."/>
        </authorList>
    </citation>
    <scope>NUCLEOTIDE SEQUENCE</scope>
    <source>
        <strain evidence="1">ATCC 64411</strain>
    </source>
</reference>
<dbReference type="EMBL" id="ADBL01000812">
    <property type="status" value="NOT_ANNOTATED_CDS"/>
    <property type="molecule type" value="Genomic_DNA"/>
</dbReference>
<reference evidence="3" key="1">
    <citation type="submission" date="2010-05" db="EMBL/GenBank/DDBJ databases">
        <title>The genome sequence of Magnaporthe poae strain ATCC 64411.</title>
        <authorList>
            <person name="Ma L.-J."/>
            <person name="Dead R."/>
            <person name="Young S."/>
            <person name="Zeng Q."/>
            <person name="Koehrsen M."/>
            <person name="Alvarado L."/>
            <person name="Berlin A."/>
            <person name="Chapman S.B."/>
            <person name="Chen Z."/>
            <person name="Freedman E."/>
            <person name="Gellesch M."/>
            <person name="Goldberg J."/>
            <person name="Griggs A."/>
            <person name="Gujja S."/>
            <person name="Heilman E.R."/>
            <person name="Heiman D."/>
            <person name="Hepburn T."/>
            <person name="Howarth C."/>
            <person name="Jen D."/>
            <person name="Larson L."/>
            <person name="Mehta T."/>
            <person name="Neiman D."/>
            <person name="Pearson M."/>
            <person name="Roberts A."/>
            <person name="Saif S."/>
            <person name="Shea T."/>
            <person name="Shenoy N."/>
            <person name="Sisk P."/>
            <person name="Stolte C."/>
            <person name="Sykes S."/>
            <person name="Walk T."/>
            <person name="White J."/>
            <person name="Yandava C."/>
            <person name="Haas B."/>
            <person name="Nusbaum C."/>
            <person name="Birren B."/>
        </authorList>
    </citation>
    <scope>NUCLEOTIDE SEQUENCE [LARGE SCALE GENOMIC DNA]</scope>
    <source>
        <strain evidence="3">ATCC 64411 / 73-15</strain>
    </source>
</reference>
<evidence type="ECO:0000313" key="1">
    <source>
        <dbReference type="EMBL" id="KLU84331.1"/>
    </source>
</evidence>
<reference evidence="2" key="5">
    <citation type="submission" date="2015-06" db="UniProtKB">
        <authorList>
            <consortium name="EnsemblFungi"/>
        </authorList>
    </citation>
    <scope>IDENTIFICATION</scope>
    <source>
        <strain evidence="2">ATCC 64411</strain>
    </source>
</reference>
<protein>
    <submittedName>
        <fullName evidence="1 2">Uncharacterized protein</fullName>
    </submittedName>
</protein>
<evidence type="ECO:0000313" key="3">
    <source>
        <dbReference type="Proteomes" id="UP000011715"/>
    </source>
</evidence>